<dbReference type="EMBL" id="SJZJ01000006">
    <property type="protein sequence ID" value="TCJ30017.1"/>
    <property type="molecule type" value="Genomic_DNA"/>
</dbReference>
<feature type="transmembrane region" description="Helical" evidence="1">
    <location>
        <begin position="56"/>
        <end position="76"/>
    </location>
</feature>
<evidence type="ECO:0008006" key="4">
    <source>
        <dbReference type="Google" id="ProtNLM"/>
    </source>
</evidence>
<organism evidence="2 3">
    <name type="scientific">Nocardioides jejuensis</name>
    <dbReference type="NCBI Taxonomy" id="2502782"/>
    <lineage>
        <taxon>Bacteria</taxon>
        <taxon>Bacillati</taxon>
        <taxon>Actinomycetota</taxon>
        <taxon>Actinomycetes</taxon>
        <taxon>Propionibacteriales</taxon>
        <taxon>Nocardioidaceae</taxon>
        <taxon>Nocardioides</taxon>
    </lineage>
</organism>
<dbReference type="RefSeq" id="WP_131582141.1">
    <property type="nucleotide sequence ID" value="NZ_SJZJ01000006.1"/>
</dbReference>
<evidence type="ECO:0000256" key="1">
    <source>
        <dbReference type="SAM" id="Phobius"/>
    </source>
</evidence>
<accession>A0A4R1CH06</accession>
<feature type="transmembrane region" description="Helical" evidence="1">
    <location>
        <begin position="30"/>
        <end position="50"/>
    </location>
</feature>
<feature type="transmembrane region" description="Helical" evidence="1">
    <location>
        <begin position="97"/>
        <end position="121"/>
    </location>
</feature>
<feature type="transmembrane region" description="Helical" evidence="1">
    <location>
        <begin position="209"/>
        <end position="232"/>
    </location>
</feature>
<name>A0A4R1CH06_9ACTN</name>
<feature type="transmembrane region" description="Helical" evidence="1">
    <location>
        <begin position="309"/>
        <end position="334"/>
    </location>
</feature>
<feature type="transmembrane region" description="Helical" evidence="1">
    <location>
        <begin position="282"/>
        <end position="303"/>
    </location>
</feature>
<keyword evidence="1" id="KW-1133">Transmembrane helix</keyword>
<comment type="caution">
    <text evidence="2">The sequence shown here is derived from an EMBL/GenBank/DDBJ whole genome shotgun (WGS) entry which is preliminary data.</text>
</comment>
<dbReference type="Proteomes" id="UP000295453">
    <property type="component" value="Unassembled WGS sequence"/>
</dbReference>
<keyword evidence="3" id="KW-1185">Reference proteome</keyword>
<feature type="transmembrane region" description="Helical" evidence="1">
    <location>
        <begin position="369"/>
        <end position="388"/>
    </location>
</feature>
<proteinExistence type="predicted"/>
<keyword evidence="1" id="KW-0472">Membrane</keyword>
<protein>
    <recommendedName>
        <fullName evidence="4">Polysaccharide biosynthesis protein</fullName>
    </recommendedName>
</protein>
<feature type="transmembrane region" description="Helical" evidence="1">
    <location>
        <begin position="176"/>
        <end position="197"/>
    </location>
</feature>
<keyword evidence="1" id="KW-0812">Transmembrane</keyword>
<gene>
    <name evidence="2" type="ORF">EPD65_05365</name>
</gene>
<evidence type="ECO:0000313" key="3">
    <source>
        <dbReference type="Proteomes" id="UP000295453"/>
    </source>
</evidence>
<sequence length="398" mass="42111">MNIGIKVRPSVESPAPEGASRVITTLKASGWMYSSRALVFVWALLITHTFNIETYGLYAMAFAAGSLIGVPLDSYFTTRGPRVTREVFLRERTTRAIFGFALIVLGVIAWPFSIIAGFAVIKAGSDVAFQASRSSLIRDGQPDRAQRADAIRQVLGMALGSSYLLLAHHPDLRLGAALYLTGTALPVLLGLQAMVHARPSFPEINTRSFVILAESALGVAYVQCGVILLGALGHMGEAGYYSFGSQLVWSLAALGQSFGTTFHGSLRASHGDISGGPQLRTAVWLSAATGTVLALFAVGAWLFEGDTSLWLTFAILAPVSFLRTLSSVATVVLVLQHRDRYRLIVTAISIVVLFGLVVLLSGLGGPGAATAFLAADLVMSGAYSYAVYGGRVGRPAVA</sequence>
<dbReference type="AlphaFoldDB" id="A0A4R1CH06"/>
<dbReference type="OrthoDB" id="3741931at2"/>
<evidence type="ECO:0000313" key="2">
    <source>
        <dbReference type="EMBL" id="TCJ30017.1"/>
    </source>
</evidence>
<feature type="transmembrane region" description="Helical" evidence="1">
    <location>
        <begin position="341"/>
        <end position="363"/>
    </location>
</feature>
<feature type="transmembrane region" description="Helical" evidence="1">
    <location>
        <begin position="238"/>
        <end position="262"/>
    </location>
</feature>
<reference evidence="2 3" key="1">
    <citation type="submission" date="2019-03" db="EMBL/GenBank/DDBJ databases">
        <authorList>
            <person name="Kim M.K.M."/>
        </authorList>
    </citation>
    <scope>NUCLEOTIDE SEQUENCE [LARGE SCALE GENOMIC DNA]</scope>
    <source>
        <strain evidence="2 3">18JY15-6</strain>
    </source>
</reference>